<dbReference type="Pfam" id="PF07734">
    <property type="entry name" value="FBA_1"/>
    <property type="match status" value="1"/>
</dbReference>
<keyword evidence="4" id="KW-1185">Reference proteome</keyword>
<sequence>MAPPRSYAIPEGWVMRKKVENDGTEVECSKDTTRGLAQILVIYQICAQIIQDLLGSVNVEKIYLACFVCLATGLEFGTYNGMMRYVHFAIAREASIYSPDFSPPKKKASFKREKKKASSKWGKKKTSSKQGSNAQKEGGAMRYSIPLCFFCVTMSDLPLDLLFKILLLLQPKDMIRCMCVSKAWNSSIRNQRFITIKSNFFRTIVLNLYDPMHFLSLPLYDNDTLGTAVKIARPPLEQSCDSILGYSNGLLCIEHTYDNNRAFALWNPSIQKFKMIPCTTTSEPHLQQPSEMNDKLKKQGHYGFGYDSTNDDYKLVEVVEFCSIDKWRSAGSVCGNCVYEDMVVASYEVNVYSLKSNAWKRIQSMPPRDGFRLPPLQSVAVCLNSALSWKMDCHLDDDRPGMILTLDLASEKYREFPIPIHGDEDEISLGLVGGYLCICHRNFEVSDFQIDVWIMKEYGVTGSWNLLCSVEKSVDSHIKPLVFSKNGDMVLFEMDCEQLFWFDLEKKSAKVEFCREPGDFEVNVCEGGGSGSVCVLLDGDPVIVGRQQQLCSTSEKEETFNIEEGVPSHMLALVIVSLLVTNFDSTKCILPCGL</sequence>
<gene>
    <name evidence="3" type="ORF">C1H46_018409</name>
</gene>
<dbReference type="AlphaFoldDB" id="A0A540MBI9"/>
<dbReference type="PANTHER" id="PTHR31672:SF13">
    <property type="entry name" value="F-BOX PROTEIN CPR30-LIKE"/>
    <property type="match status" value="1"/>
</dbReference>
<dbReference type="SMART" id="SM00256">
    <property type="entry name" value="FBOX"/>
    <property type="match status" value="1"/>
</dbReference>
<evidence type="ECO:0000313" key="4">
    <source>
        <dbReference type="Proteomes" id="UP000315295"/>
    </source>
</evidence>
<dbReference type="InterPro" id="IPR050796">
    <property type="entry name" value="SCF_F-box_component"/>
</dbReference>
<dbReference type="NCBIfam" id="TIGR01640">
    <property type="entry name" value="F_box_assoc_1"/>
    <property type="match status" value="1"/>
</dbReference>
<name>A0A540MBI9_MALBA</name>
<dbReference type="Gene3D" id="1.20.1280.50">
    <property type="match status" value="1"/>
</dbReference>
<reference evidence="3 4" key="1">
    <citation type="journal article" date="2019" name="G3 (Bethesda)">
        <title>Sequencing of a Wild Apple (Malus baccata) Genome Unravels the Differences Between Cultivated and Wild Apple Species Regarding Disease Resistance and Cold Tolerance.</title>
        <authorList>
            <person name="Chen X."/>
        </authorList>
    </citation>
    <scope>NUCLEOTIDE SEQUENCE [LARGE SCALE GENOMIC DNA]</scope>
    <source>
        <strain evidence="4">cv. Shandingzi</strain>
        <tissue evidence="3">Leaves</tissue>
    </source>
</reference>
<dbReference type="InterPro" id="IPR036047">
    <property type="entry name" value="F-box-like_dom_sf"/>
</dbReference>
<dbReference type="InterPro" id="IPR006527">
    <property type="entry name" value="F-box-assoc_dom_typ1"/>
</dbReference>
<dbReference type="InterPro" id="IPR017451">
    <property type="entry name" value="F-box-assoc_interact_dom"/>
</dbReference>
<dbReference type="SUPFAM" id="SSF81383">
    <property type="entry name" value="F-box domain"/>
    <property type="match status" value="1"/>
</dbReference>
<dbReference type="PROSITE" id="PS50181">
    <property type="entry name" value="FBOX"/>
    <property type="match status" value="1"/>
</dbReference>
<evidence type="ECO:0000313" key="3">
    <source>
        <dbReference type="EMBL" id="TQD95922.1"/>
    </source>
</evidence>
<dbReference type="Pfam" id="PF00646">
    <property type="entry name" value="F-box"/>
    <property type="match status" value="1"/>
</dbReference>
<protein>
    <recommendedName>
        <fullName evidence="2">F-box domain-containing protein</fullName>
    </recommendedName>
</protein>
<evidence type="ECO:0000259" key="2">
    <source>
        <dbReference type="PROSITE" id="PS50181"/>
    </source>
</evidence>
<dbReference type="EMBL" id="VIEB01000302">
    <property type="protein sequence ID" value="TQD95922.1"/>
    <property type="molecule type" value="Genomic_DNA"/>
</dbReference>
<feature type="domain" description="F-box" evidence="2">
    <location>
        <begin position="151"/>
        <end position="204"/>
    </location>
</feature>
<proteinExistence type="predicted"/>
<accession>A0A540MBI9</accession>
<feature type="region of interest" description="Disordered" evidence="1">
    <location>
        <begin position="102"/>
        <end position="135"/>
    </location>
</feature>
<feature type="compositionally biased region" description="Basic residues" evidence="1">
    <location>
        <begin position="104"/>
        <end position="127"/>
    </location>
</feature>
<dbReference type="PANTHER" id="PTHR31672">
    <property type="entry name" value="BNACNNG10540D PROTEIN"/>
    <property type="match status" value="1"/>
</dbReference>
<dbReference type="Proteomes" id="UP000315295">
    <property type="component" value="Unassembled WGS sequence"/>
</dbReference>
<organism evidence="3 4">
    <name type="scientific">Malus baccata</name>
    <name type="common">Siberian crab apple</name>
    <name type="synonym">Pyrus baccata</name>
    <dbReference type="NCBI Taxonomy" id="106549"/>
    <lineage>
        <taxon>Eukaryota</taxon>
        <taxon>Viridiplantae</taxon>
        <taxon>Streptophyta</taxon>
        <taxon>Embryophyta</taxon>
        <taxon>Tracheophyta</taxon>
        <taxon>Spermatophyta</taxon>
        <taxon>Magnoliopsida</taxon>
        <taxon>eudicotyledons</taxon>
        <taxon>Gunneridae</taxon>
        <taxon>Pentapetalae</taxon>
        <taxon>rosids</taxon>
        <taxon>fabids</taxon>
        <taxon>Rosales</taxon>
        <taxon>Rosaceae</taxon>
        <taxon>Amygdaloideae</taxon>
        <taxon>Maleae</taxon>
        <taxon>Malus</taxon>
    </lineage>
</organism>
<comment type="caution">
    <text evidence="3">The sequence shown here is derived from an EMBL/GenBank/DDBJ whole genome shotgun (WGS) entry which is preliminary data.</text>
</comment>
<evidence type="ECO:0000256" key="1">
    <source>
        <dbReference type="SAM" id="MobiDB-lite"/>
    </source>
</evidence>
<dbReference type="InterPro" id="IPR001810">
    <property type="entry name" value="F-box_dom"/>
</dbReference>